<reference evidence="2 3" key="1">
    <citation type="journal article" date="2023" name="PLoS ONE">
        <title>Genome-based metabolic and phylogenomic analysis of three Terrisporobacter species.</title>
        <authorList>
            <person name="Boer T."/>
            <person name="Bengelsdorf F.R."/>
            <person name="Bomeke M."/>
            <person name="Daniel R."/>
            <person name="Poehlein A."/>
        </authorList>
    </citation>
    <scope>NUCLEOTIDE SEQUENCE [LARGE SCALE GENOMIC DNA]</scope>
    <source>
        <strain evidence="2 3">DSM 1288</strain>
    </source>
</reference>
<dbReference type="SUPFAM" id="SSF51735">
    <property type="entry name" value="NAD(P)-binding Rossmann-fold domains"/>
    <property type="match status" value="1"/>
</dbReference>
<accession>A0ABZ2EZB6</accession>
<feature type="domain" description="NAD(P)-binding" evidence="1">
    <location>
        <begin position="12"/>
        <end position="325"/>
    </location>
</feature>
<evidence type="ECO:0000259" key="1">
    <source>
        <dbReference type="Pfam" id="PF16363"/>
    </source>
</evidence>
<proteinExistence type="predicted"/>
<dbReference type="InterPro" id="IPR016040">
    <property type="entry name" value="NAD(P)-bd_dom"/>
</dbReference>
<evidence type="ECO:0000313" key="2">
    <source>
        <dbReference type="EMBL" id="WWD85038.1"/>
    </source>
</evidence>
<gene>
    <name evidence="2" type="primary">rfbG</name>
    <name evidence="2" type="ORF">TEGL_34850</name>
</gene>
<dbReference type="Proteomes" id="UP001348492">
    <property type="component" value="Chromosome"/>
</dbReference>
<dbReference type="PANTHER" id="PTHR43000">
    <property type="entry name" value="DTDP-D-GLUCOSE 4,6-DEHYDRATASE-RELATED"/>
    <property type="match status" value="1"/>
</dbReference>
<dbReference type="Gene3D" id="3.40.50.720">
    <property type="entry name" value="NAD(P)-binding Rossmann-like Domain"/>
    <property type="match status" value="1"/>
</dbReference>
<dbReference type="EMBL" id="CP117523">
    <property type="protein sequence ID" value="WWD85038.1"/>
    <property type="molecule type" value="Genomic_DNA"/>
</dbReference>
<dbReference type="InterPro" id="IPR013445">
    <property type="entry name" value="CDP_4_6_deHydtase"/>
</dbReference>
<keyword evidence="3" id="KW-1185">Reference proteome</keyword>
<name>A0ABZ2EZB6_9FIRM</name>
<dbReference type="InterPro" id="IPR036291">
    <property type="entry name" value="NAD(P)-bd_dom_sf"/>
</dbReference>
<dbReference type="CDD" id="cd05252">
    <property type="entry name" value="CDP_GD_SDR_e"/>
    <property type="match status" value="1"/>
</dbReference>
<dbReference type="GO" id="GO:0047733">
    <property type="term" value="F:CDP-glucose 4,6-dehydratase activity"/>
    <property type="evidence" value="ECO:0007669"/>
    <property type="project" value="UniProtKB-EC"/>
</dbReference>
<dbReference type="EC" id="4.2.1.45" evidence="2"/>
<protein>
    <submittedName>
        <fullName evidence="2">CDP-glucose 4,6-dehydratase</fullName>
        <ecNumber evidence="2">4.2.1.45</ecNumber>
    </submittedName>
</protein>
<evidence type="ECO:0000313" key="3">
    <source>
        <dbReference type="Proteomes" id="UP001348492"/>
    </source>
</evidence>
<organism evidence="2 3">
    <name type="scientific">Terrisporobacter glycolicus ATCC 14880 = DSM 1288</name>
    <dbReference type="NCBI Taxonomy" id="1121315"/>
    <lineage>
        <taxon>Bacteria</taxon>
        <taxon>Bacillati</taxon>
        <taxon>Bacillota</taxon>
        <taxon>Clostridia</taxon>
        <taxon>Peptostreptococcales</taxon>
        <taxon>Peptostreptococcaceae</taxon>
        <taxon>Terrisporobacter</taxon>
    </lineage>
</organism>
<keyword evidence="2" id="KW-0456">Lyase</keyword>
<dbReference type="RefSeq" id="WP_018591684.1">
    <property type="nucleotide sequence ID" value="NZ_CP117523.1"/>
</dbReference>
<dbReference type="NCBIfam" id="TIGR02622">
    <property type="entry name" value="CDP_4_6_dhtase"/>
    <property type="match status" value="1"/>
</dbReference>
<dbReference type="Pfam" id="PF16363">
    <property type="entry name" value="GDP_Man_Dehyd"/>
    <property type="match status" value="1"/>
</dbReference>
<dbReference type="Gene3D" id="3.90.25.10">
    <property type="entry name" value="UDP-galactose 4-epimerase, domain 1"/>
    <property type="match status" value="1"/>
</dbReference>
<sequence length="366" mass="42341">MKSEFWSNKTVLVTGHTGFKGSWLCIYLLELGANVIGYSLEPKHEKDNYVLCNLKNKITDIKGDIRDIDKLEGVFKKYSPDVVFHLAAQPLVIDSYLKPFDTYSTNVMGTLNVLQCIKNINKKAVGIMITTDKCYENKEQIWGYREDDTLGGYDMYSSSKACCELLINSFRNSFFNEDDYYMHEKEISSVRAGNVIGGGDWSENRIVPDCIKAYEDHIQVIIRNPKSIRPWQHVIEPLDGYILLAEKMYENPLDYSGAYNFGPEINEIITVDKITNKISNLLSKENLLSINSKQSFHEGGRLFLDISKAKFQLGWSPVLSLDEMLDFTISWYLNYKSQDVYNICKNQIEEYVRRKSFKYKKERINK</sequence>